<protein>
    <submittedName>
        <fullName evidence="2">Uncharacterized protein</fullName>
    </submittedName>
</protein>
<reference evidence="3" key="1">
    <citation type="journal article" date="2019" name="Int. J. Syst. Evol. Microbiol.">
        <title>The Global Catalogue of Microorganisms (GCM) 10K type strain sequencing project: providing services to taxonomists for standard genome sequencing and annotation.</title>
        <authorList>
            <consortium name="The Broad Institute Genomics Platform"/>
            <consortium name="The Broad Institute Genome Sequencing Center for Infectious Disease"/>
            <person name="Wu L."/>
            <person name="Ma J."/>
        </authorList>
    </citation>
    <scope>NUCLEOTIDE SEQUENCE [LARGE SCALE GENOMIC DNA]</scope>
    <source>
        <strain evidence="3">JCM 16021</strain>
    </source>
</reference>
<dbReference type="EMBL" id="BAAAQQ010000001">
    <property type="protein sequence ID" value="GAA2112984.1"/>
    <property type="molecule type" value="Genomic_DNA"/>
</dbReference>
<comment type="caution">
    <text evidence="2">The sequence shown here is derived from an EMBL/GenBank/DDBJ whole genome shotgun (WGS) entry which is preliminary data.</text>
</comment>
<sequence length="211" mass="23708">MSKNPSQMYQIKVDAPKWEKRFTKRDDMGDDVPLTRAEWKARPHRHVHIEQVEVALDGYTPEQVLSARRWAAGIVARVTVALADEFSEAQRYPQLQDDPHRCPTDDLYDNCGFLYEIGVTSPWSDGDFWKHEASVCFVVPTTQTDKWLATMRRVLAQVLDDDTKTPSPDDVMHVMPADLPTATLEPASTHKPTAAPTSMKTATMPTTGATP</sequence>
<accession>A0ABP5J830</accession>
<proteinExistence type="predicted"/>
<gene>
    <name evidence="2" type="ORF">GCM10009843_00200</name>
</gene>
<evidence type="ECO:0000313" key="2">
    <source>
        <dbReference type="EMBL" id="GAA2112984.1"/>
    </source>
</evidence>
<organism evidence="2 3">
    <name type="scientific">Nocardioides bigeumensis</name>
    <dbReference type="NCBI Taxonomy" id="433657"/>
    <lineage>
        <taxon>Bacteria</taxon>
        <taxon>Bacillati</taxon>
        <taxon>Actinomycetota</taxon>
        <taxon>Actinomycetes</taxon>
        <taxon>Propionibacteriales</taxon>
        <taxon>Nocardioidaceae</taxon>
        <taxon>Nocardioides</taxon>
    </lineage>
</organism>
<dbReference type="Proteomes" id="UP001500575">
    <property type="component" value="Unassembled WGS sequence"/>
</dbReference>
<evidence type="ECO:0000256" key="1">
    <source>
        <dbReference type="SAM" id="MobiDB-lite"/>
    </source>
</evidence>
<dbReference type="RefSeq" id="WP_344301440.1">
    <property type="nucleotide sequence ID" value="NZ_BAAAQQ010000001.1"/>
</dbReference>
<keyword evidence="3" id="KW-1185">Reference proteome</keyword>
<evidence type="ECO:0000313" key="3">
    <source>
        <dbReference type="Proteomes" id="UP001500575"/>
    </source>
</evidence>
<feature type="compositionally biased region" description="Polar residues" evidence="1">
    <location>
        <begin position="195"/>
        <end position="211"/>
    </location>
</feature>
<feature type="region of interest" description="Disordered" evidence="1">
    <location>
        <begin position="181"/>
        <end position="211"/>
    </location>
</feature>
<name>A0ABP5J830_9ACTN</name>